<dbReference type="Proteomes" id="UP000053257">
    <property type="component" value="Unassembled WGS sequence"/>
</dbReference>
<feature type="compositionally biased region" description="Basic and acidic residues" evidence="1">
    <location>
        <begin position="284"/>
        <end position="298"/>
    </location>
</feature>
<organism evidence="2 3">
    <name type="scientific">Phlebiopsis gigantea (strain 11061_1 CR5-6)</name>
    <name type="common">White-rot fungus</name>
    <name type="synonym">Peniophora gigantea</name>
    <dbReference type="NCBI Taxonomy" id="745531"/>
    <lineage>
        <taxon>Eukaryota</taxon>
        <taxon>Fungi</taxon>
        <taxon>Dikarya</taxon>
        <taxon>Basidiomycota</taxon>
        <taxon>Agaricomycotina</taxon>
        <taxon>Agaricomycetes</taxon>
        <taxon>Polyporales</taxon>
        <taxon>Phanerochaetaceae</taxon>
        <taxon>Phlebiopsis</taxon>
    </lineage>
</organism>
<proteinExistence type="predicted"/>
<evidence type="ECO:0000313" key="3">
    <source>
        <dbReference type="Proteomes" id="UP000053257"/>
    </source>
</evidence>
<feature type="region of interest" description="Disordered" evidence="1">
    <location>
        <begin position="268"/>
        <end position="298"/>
    </location>
</feature>
<reference evidence="2 3" key="1">
    <citation type="journal article" date="2014" name="PLoS Genet.">
        <title>Analysis of the Phlebiopsis gigantea genome, transcriptome and secretome provides insight into its pioneer colonization strategies of wood.</title>
        <authorList>
            <person name="Hori C."/>
            <person name="Ishida T."/>
            <person name="Igarashi K."/>
            <person name="Samejima M."/>
            <person name="Suzuki H."/>
            <person name="Master E."/>
            <person name="Ferreira P."/>
            <person name="Ruiz-Duenas F.J."/>
            <person name="Held B."/>
            <person name="Canessa P."/>
            <person name="Larrondo L.F."/>
            <person name="Schmoll M."/>
            <person name="Druzhinina I.S."/>
            <person name="Kubicek C.P."/>
            <person name="Gaskell J.A."/>
            <person name="Kersten P."/>
            <person name="St John F."/>
            <person name="Glasner J."/>
            <person name="Sabat G."/>
            <person name="Splinter BonDurant S."/>
            <person name="Syed K."/>
            <person name="Yadav J."/>
            <person name="Mgbeahuruike A.C."/>
            <person name="Kovalchuk A."/>
            <person name="Asiegbu F.O."/>
            <person name="Lackner G."/>
            <person name="Hoffmeister D."/>
            <person name="Rencoret J."/>
            <person name="Gutierrez A."/>
            <person name="Sun H."/>
            <person name="Lindquist E."/>
            <person name="Barry K."/>
            <person name="Riley R."/>
            <person name="Grigoriev I.V."/>
            <person name="Henrissat B."/>
            <person name="Kues U."/>
            <person name="Berka R.M."/>
            <person name="Martinez A.T."/>
            <person name="Covert S.F."/>
            <person name="Blanchette R.A."/>
            <person name="Cullen D."/>
        </authorList>
    </citation>
    <scope>NUCLEOTIDE SEQUENCE [LARGE SCALE GENOMIC DNA]</scope>
    <source>
        <strain evidence="2 3">11061_1 CR5-6</strain>
    </source>
</reference>
<name>A0A0C3S9B4_PHLG1</name>
<feature type="compositionally biased region" description="Polar residues" evidence="1">
    <location>
        <begin position="270"/>
        <end position="282"/>
    </location>
</feature>
<sequence>MEAKCFFDVFDGIHRLDLSEQLYIRKNLGGVTDIPEIRCAPRSSTMVRSRPHFIAKFGVSKTQTALLQEGSSEQRVRVHGSPSRAPPTPIRKQSLGRVLYNNWQDKTSIIYQAVSRTLIDEVADIDNRFLNRGMDNCSGLLERNRACFDKALRDLREQGIAYDPRDPHAQIPYGDAGKLARETRKLWEKLKKLEKDCAWFGGEMEYIASKIQEGPQNTLEKLKLAKYSHHTFMVQLLRYTLRWRIVGKTVLFGACKLSALRHPHRFSSRGFETNTASTSAKSDASGESRPRSVQDLAR</sequence>
<dbReference type="HOGENOM" id="CLU_934182_0_0_1"/>
<dbReference type="AlphaFoldDB" id="A0A0C3S9B4"/>
<evidence type="ECO:0000256" key="1">
    <source>
        <dbReference type="SAM" id="MobiDB-lite"/>
    </source>
</evidence>
<dbReference type="EMBL" id="KN840527">
    <property type="protein sequence ID" value="KIP06050.1"/>
    <property type="molecule type" value="Genomic_DNA"/>
</dbReference>
<evidence type="ECO:0000313" key="2">
    <source>
        <dbReference type="EMBL" id="KIP06050.1"/>
    </source>
</evidence>
<gene>
    <name evidence="2" type="ORF">PHLGIDRAFT_128518</name>
</gene>
<feature type="region of interest" description="Disordered" evidence="1">
    <location>
        <begin position="70"/>
        <end position="91"/>
    </location>
</feature>
<keyword evidence="3" id="KW-1185">Reference proteome</keyword>
<accession>A0A0C3S9B4</accession>
<protein>
    <submittedName>
        <fullName evidence="2">Uncharacterized protein</fullName>
    </submittedName>
</protein>
<dbReference type="OrthoDB" id="2796166at2759"/>